<sequence length="459" mass="51626">MPPLPGSKTPFWRRAPKLILRPLEYFEDNYRRYGAVFKVGEGPPPSIYVADPAVIQGIFQADSAHFHIPPQGMGSGLTFLLGDNSLLLIDGERHRRHRKLLMPPFHGDRMRAYGDTICTLSEQVMAGWQPGNAFDLRAAMQEITLRVILKAVFGLGEGDRYERLRQLLSTLLEGLGTPLSAFFIFFPGLQKDWGPLSPWGRFVRIKAEIDALIYAEIEERRSQPQPGRTDILSLMMAARDDQGQPLSDGELHDELMTLLIAGHETTASALTWALYWVHWLPEVGRQLRQELDHLGPDPDPLAFASLPYLNALCQETLRIYPVAPTTGIRILSQPLAVAGYEFPAGAALFLNIYLVHHRDDLYPDPDTFRPERFLERQYSPYEYFPFGGGHRSCIGSAFALMEMKLVLATVLRQWNLQLPASNQKPLRPVRRGLTLAPPGNLRLVPLAQRVAQPQALLLG</sequence>
<keyword evidence="3 4" id="KW-0479">Metal-binding</keyword>
<keyword evidence="3 4" id="KW-0349">Heme</keyword>
<protein>
    <submittedName>
        <fullName evidence="5">Cytochrome P450</fullName>
    </submittedName>
</protein>
<dbReference type="AlphaFoldDB" id="A0A2W4WB62"/>
<reference evidence="6" key="1">
    <citation type="submission" date="2018-04" db="EMBL/GenBank/DDBJ databases">
        <authorList>
            <person name="Cornet L."/>
        </authorList>
    </citation>
    <scope>NUCLEOTIDE SEQUENCE [LARGE SCALE GENOMIC DNA]</scope>
</reference>
<name>A0A2W4WB62_9CYAN</name>
<dbReference type="PANTHER" id="PTHR24305:SF166">
    <property type="entry name" value="CYTOCHROME P450 12A4, MITOCHONDRIAL-RELATED"/>
    <property type="match status" value="1"/>
</dbReference>
<dbReference type="GO" id="GO:0016705">
    <property type="term" value="F:oxidoreductase activity, acting on paired donors, with incorporation or reduction of molecular oxygen"/>
    <property type="evidence" value="ECO:0007669"/>
    <property type="project" value="InterPro"/>
</dbReference>
<gene>
    <name evidence="5" type="ORF">DCF17_08925</name>
</gene>
<dbReference type="PANTHER" id="PTHR24305">
    <property type="entry name" value="CYTOCHROME P450"/>
    <property type="match status" value="1"/>
</dbReference>
<dbReference type="GO" id="GO:0020037">
    <property type="term" value="F:heme binding"/>
    <property type="evidence" value="ECO:0007669"/>
    <property type="project" value="InterPro"/>
</dbReference>
<reference evidence="5 6" key="2">
    <citation type="submission" date="2018-06" db="EMBL/GenBank/DDBJ databases">
        <title>Metagenomic assembly of (sub)arctic Cyanobacteria and their associated microbiome from non-axenic cultures.</title>
        <authorList>
            <person name="Baurain D."/>
        </authorList>
    </citation>
    <scope>NUCLEOTIDE SEQUENCE [LARGE SCALE GENOMIC DNA]</scope>
    <source>
        <strain evidence="5">ULC041bin1</strain>
    </source>
</reference>
<dbReference type="CDD" id="cd11053">
    <property type="entry name" value="CYP110-like"/>
    <property type="match status" value="1"/>
</dbReference>
<keyword evidence="3 4" id="KW-0408">Iron</keyword>
<dbReference type="GO" id="GO:0004497">
    <property type="term" value="F:monooxygenase activity"/>
    <property type="evidence" value="ECO:0007669"/>
    <property type="project" value="UniProtKB-KW"/>
</dbReference>
<accession>A0A2W4WB62</accession>
<comment type="similarity">
    <text evidence="2 4">Belongs to the cytochrome P450 family.</text>
</comment>
<dbReference type="PROSITE" id="PS00086">
    <property type="entry name" value="CYTOCHROME_P450"/>
    <property type="match status" value="1"/>
</dbReference>
<dbReference type="PRINTS" id="PR00385">
    <property type="entry name" value="P450"/>
</dbReference>
<proteinExistence type="inferred from homology"/>
<dbReference type="InterPro" id="IPR002401">
    <property type="entry name" value="Cyt_P450_E_grp-I"/>
</dbReference>
<evidence type="ECO:0000256" key="1">
    <source>
        <dbReference type="ARBA" id="ARBA00001971"/>
    </source>
</evidence>
<dbReference type="Gene3D" id="1.10.630.10">
    <property type="entry name" value="Cytochrome P450"/>
    <property type="match status" value="1"/>
</dbReference>
<evidence type="ECO:0000313" key="6">
    <source>
        <dbReference type="Proteomes" id="UP000249081"/>
    </source>
</evidence>
<keyword evidence="4" id="KW-0503">Monooxygenase</keyword>
<organism evidence="5 6">
    <name type="scientific">Shackletoniella antarctica</name>
    <dbReference type="NCBI Taxonomy" id="268115"/>
    <lineage>
        <taxon>Bacteria</taxon>
        <taxon>Bacillati</taxon>
        <taxon>Cyanobacteriota</taxon>
        <taxon>Cyanophyceae</taxon>
        <taxon>Oculatellales</taxon>
        <taxon>Oculatellaceae</taxon>
        <taxon>Shackletoniella</taxon>
    </lineage>
</organism>
<evidence type="ECO:0000256" key="4">
    <source>
        <dbReference type="RuleBase" id="RU000461"/>
    </source>
</evidence>
<dbReference type="GO" id="GO:0005506">
    <property type="term" value="F:iron ion binding"/>
    <property type="evidence" value="ECO:0007669"/>
    <property type="project" value="InterPro"/>
</dbReference>
<dbReference type="Pfam" id="PF00067">
    <property type="entry name" value="p450"/>
    <property type="match status" value="1"/>
</dbReference>
<dbReference type="PRINTS" id="PR00463">
    <property type="entry name" value="EP450I"/>
</dbReference>
<dbReference type="SUPFAM" id="SSF48264">
    <property type="entry name" value="Cytochrome P450"/>
    <property type="match status" value="1"/>
</dbReference>
<dbReference type="EMBL" id="QBMN01000049">
    <property type="protein sequence ID" value="PZO42293.1"/>
    <property type="molecule type" value="Genomic_DNA"/>
</dbReference>
<evidence type="ECO:0000313" key="5">
    <source>
        <dbReference type="EMBL" id="PZO42293.1"/>
    </source>
</evidence>
<comment type="caution">
    <text evidence="5">The sequence shown here is derived from an EMBL/GenBank/DDBJ whole genome shotgun (WGS) entry which is preliminary data.</text>
</comment>
<dbReference type="Proteomes" id="UP000249081">
    <property type="component" value="Unassembled WGS sequence"/>
</dbReference>
<feature type="binding site" description="axial binding residue" evidence="3">
    <location>
        <position position="393"/>
    </location>
    <ligand>
        <name>heme</name>
        <dbReference type="ChEBI" id="CHEBI:30413"/>
    </ligand>
    <ligandPart>
        <name>Fe</name>
        <dbReference type="ChEBI" id="CHEBI:18248"/>
    </ligandPart>
</feature>
<keyword evidence="4" id="KW-0560">Oxidoreductase</keyword>
<evidence type="ECO:0000256" key="3">
    <source>
        <dbReference type="PIRSR" id="PIRSR602401-1"/>
    </source>
</evidence>
<dbReference type="InterPro" id="IPR050121">
    <property type="entry name" value="Cytochrome_P450_monoxygenase"/>
</dbReference>
<dbReference type="InterPro" id="IPR036396">
    <property type="entry name" value="Cyt_P450_sf"/>
</dbReference>
<dbReference type="InterPro" id="IPR001128">
    <property type="entry name" value="Cyt_P450"/>
</dbReference>
<comment type="cofactor">
    <cofactor evidence="1 3">
        <name>heme</name>
        <dbReference type="ChEBI" id="CHEBI:30413"/>
    </cofactor>
</comment>
<evidence type="ECO:0000256" key="2">
    <source>
        <dbReference type="ARBA" id="ARBA00010617"/>
    </source>
</evidence>
<dbReference type="InterPro" id="IPR017972">
    <property type="entry name" value="Cyt_P450_CS"/>
</dbReference>